<dbReference type="SUPFAM" id="SSF58104">
    <property type="entry name" value="Methyl-accepting chemotaxis protein (MCP) signaling domain"/>
    <property type="match status" value="1"/>
</dbReference>
<accession>A0A917IA06</accession>
<dbReference type="Pfam" id="PF00015">
    <property type="entry name" value="MCPsignal"/>
    <property type="match status" value="1"/>
</dbReference>
<proteinExistence type="predicted"/>
<dbReference type="PANTHER" id="PTHR32089">
    <property type="entry name" value="METHYL-ACCEPTING CHEMOTAXIS PROTEIN MCPB"/>
    <property type="match status" value="1"/>
</dbReference>
<dbReference type="InterPro" id="IPR012292">
    <property type="entry name" value="Globin/Proto"/>
</dbReference>
<dbReference type="GO" id="GO:0019825">
    <property type="term" value="F:oxygen binding"/>
    <property type="evidence" value="ECO:0007669"/>
    <property type="project" value="InterPro"/>
</dbReference>
<dbReference type="SMART" id="SM00283">
    <property type="entry name" value="MA"/>
    <property type="match status" value="1"/>
</dbReference>
<dbReference type="GO" id="GO:0020037">
    <property type="term" value="F:heme binding"/>
    <property type="evidence" value="ECO:0007669"/>
    <property type="project" value="InterPro"/>
</dbReference>
<organism evidence="4 5">
    <name type="scientific">Alsobacter metallidurans</name>
    <dbReference type="NCBI Taxonomy" id="340221"/>
    <lineage>
        <taxon>Bacteria</taxon>
        <taxon>Pseudomonadati</taxon>
        <taxon>Pseudomonadota</taxon>
        <taxon>Alphaproteobacteria</taxon>
        <taxon>Hyphomicrobiales</taxon>
        <taxon>Alsobacteraceae</taxon>
        <taxon>Alsobacter</taxon>
    </lineage>
</organism>
<protein>
    <submittedName>
        <fullName evidence="4">Chemotaxis protein</fullName>
    </submittedName>
</protein>
<dbReference type="RefSeq" id="WP_188519361.1">
    <property type="nucleotide sequence ID" value="NZ_BMES01000002.1"/>
</dbReference>
<reference evidence="4" key="2">
    <citation type="submission" date="2020-09" db="EMBL/GenBank/DDBJ databases">
        <authorList>
            <person name="Sun Q."/>
            <person name="Zhou Y."/>
        </authorList>
    </citation>
    <scope>NUCLEOTIDE SEQUENCE</scope>
    <source>
        <strain evidence="4">CGMCC 1.12214</strain>
    </source>
</reference>
<dbReference type="EMBL" id="BMES01000002">
    <property type="protein sequence ID" value="GGH29374.1"/>
    <property type="molecule type" value="Genomic_DNA"/>
</dbReference>
<evidence type="ECO:0000259" key="3">
    <source>
        <dbReference type="PROSITE" id="PS50111"/>
    </source>
</evidence>
<dbReference type="GO" id="GO:0016020">
    <property type="term" value="C:membrane"/>
    <property type="evidence" value="ECO:0007669"/>
    <property type="project" value="InterPro"/>
</dbReference>
<dbReference type="PANTHER" id="PTHR32089:SF112">
    <property type="entry name" value="LYSOZYME-LIKE PROTEIN-RELATED"/>
    <property type="match status" value="1"/>
</dbReference>
<keyword evidence="5" id="KW-1185">Reference proteome</keyword>
<keyword evidence="1 2" id="KW-0807">Transducer</keyword>
<dbReference type="GO" id="GO:0007165">
    <property type="term" value="P:signal transduction"/>
    <property type="evidence" value="ECO:0007669"/>
    <property type="project" value="UniProtKB-KW"/>
</dbReference>
<gene>
    <name evidence="4" type="ORF">GCM10007036_39240</name>
</gene>
<evidence type="ECO:0000256" key="2">
    <source>
        <dbReference type="PROSITE-ProRule" id="PRU00284"/>
    </source>
</evidence>
<feature type="domain" description="Methyl-accepting transducer" evidence="3">
    <location>
        <begin position="203"/>
        <end position="446"/>
    </location>
</feature>
<dbReference type="Gene3D" id="1.10.490.10">
    <property type="entry name" value="Globins"/>
    <property type="match status" value="1"/>
</dbReference>
<name>A0A917IA06_9HYPH</name>
<dbReference type="PROSITE" id="PS50111">
    <property type="entry name" value="CHEMOTAXIS_TRANSDUC_2"/>
    <property type="match status" value="1"/>
</dbReference>
<evidence type="ECO:0000256" key="1">
    <source>
        <dbReference type="ARBA" id="ARBA00023224"/>
    </source>
</evidence>
<dbReference type="Proteomes" id="UP000603912">
    <property type="component" value="Unassembled WGS sequence"/>
</dbReference>
<evidence type="ECO:0000313" key="4">
    <source>
        <dbReference type="EMBL" id="GGH29374.1"/>
    </source>
</evidence>
<dbReference type="InterPro" id="IPR004089">
    <property type="entry name" value="MCPsignal_dom"/>
</dbReference>
<evidence type="ECO:0000313" key="5">
    <source>
        <dbReference type="Proteomes" id="UP000603912"/>
    </source>
</evidence>
<reference evidence="4" key="1">
    <citation type="journal article" date="2014" name="Int. J. Syst. Evol. Microbiol.">
        <title>Complete genome sequence of Corynebacterium casei LMG S-19264T (=DSM 44701T), isolated from a smear-ripened cheese.</title>
        <authorList>
            <consortium name="US DOE Joint Genome Institute (JGI-PGF)"/>
            <person name="Walter F."/>
            <person name="Albersmeier A."/>
            <person name="Kalinowski J."/>
            <person name="Ruckert C."/>
        </authorList>
    </citation>
    <scope>NUCLEOTIDE SEQUENCE</scope>
    <source>
        <strain evidence="4">CGMCC 1.12214</strain>
    </source>
</reference>
<comment type="caution">
    <text evidence="4">The sequence shown here is derived from an EMBL/GenBank/DDBJ whole genome shotgun (WGS) entry which is preliminary data.</text>
</comment>
<sequence length="459" mass="47775">MSPVITSSLPQQTNPVTLPALQRLLSVSGVTESAKATTRALRDIVLAAVPGAVHAYCDHLEQSVPDMRDTVKTFRDEMVAEELRHFEVLFSGDLGDAYAAALNHATAARHADALGARTRLGTVVRVLPALHAEIRRRNRFTPWRAVRESEAVSALLFSDALAATVCHQRAGRWSLSARKGQLDQAAAAMQHEIAGLATGLHEAAGSLRNAAGESAEGGWLAGQEATLAEEASQECATRIASAARMTEEFARALEQVSSEARRSRQITSAAVDHTRSVANGINKLADATARIGSIVTLIQEIATKTNLLALNATIEAARAGAAGRGFGVVAGEVKVLASQTARATDDIAGQIAAVQDAASACVGSVEAISATIASLDQSSSAISATVSDQSIATAQIAAAARAVAEQAGAGLSSAKRSRTAIGEVAERSRDLDAASRQVDRAAADISELVGQFLLRLKTI</sequence>
<dbReference type="Gene3D" id="1.10.287.950">
    <property type="entry name" value="Methyl-accepting chemotaxis protein"/>
    <property type="match status" value="1"/>
</dbReference>
<dbReference type="AlphaFoldDB" id="A0A917IA06"/>